<dbReference type="InterPro" id="IPR017441">
    <property type="entry name" value="Protein_kinase_ATP_BS"/>
</dbReference>
<dbReference type="CDD" id="cd14066">
    <property type="entry name" value="STKc_IRAK"/>
    <property type="match status" value="1"/>
</dbReference>
<dbReference type="InterPro" id="IPR002902">
    <property type="entry name" value="GNK2"/>
</dbReference>
<feature type="domain" description="Gnk2-homologous" evidence="19">
    <location>
        <begin position="27"/>
        <end position="130"/>
    </location>
</feature>
<evidence type="ECO:0000256" key="4">
    <source>
        <dbReference type="ARBA" id="ARBA00022679"/>
    </source>
</evidence>
<dbReference type="FunFam" id="3.30.430.20:FF:000002">
    <property type="entry name" value="Cysteine-rich receptor-like protein kinase 10"/>
    <property type="match status" value="1"/>
</dbReference>
<dbReference type="FunFam" id="1.10.510.10:FF:000129">
    <property type="entry name" value="cysteine-rich receptor-like protein kinase 10"/>
    <property type="match status" value="1"/>
</dbReference>
<organism evidence="20 21">
    <name type="scientific">Elaeis guineensis var. tenera</name>
    <name type="common">Oil palm</name>
    <dbReference type="NCBI Taxonomy" id="51953"/>
    <lineage>
        <taxon>Eukaryota</taxon>
        <taxon>Viridiplantae</taxon>
        <taxon>Streptophyta</taxon>
        <taxon>Embryophyta</taxon>
        <taxon>Tracheophyta</taxon>
        <taxon>Spermatophyta</taxon>
        <taxon>Magnoliopsida</taxon>
        <taxon>Liliopsida</taxon>
        <taxon>Arecaceae</taxon>
        <taxon>Arecoideae</taxon>
        <taxon>Cocoseae</taxon>
        <taxon>Elaeidinae</taxon>
        <taxon>Elaeis</taxon>
    </lineage>
</organism>
<dbReference type="PROSITE" id="PS51473">
    <property type="entry name" value="GNK2"/>
    <property type="match status" value="2"/>
</dbReference>
<evidence type="ECO:0000256" key="11">
    <source>
        <dbReference type="ARBA" id="ARBA00022989"/>
    </source>
</evidence>
<feature type="domain" description="Gnk2-homologous" evidence="19">
    <location>
        <begin position="136"/>
        <end position="243"/>
    </location>
</feature>
<keyword evidence="6 17" id="KW-0732">Signal</keyword>
<dbReference type="Proteomes" id="UP000504607">
    <property type="component" value="Chromosome 1"/>
</dbReference>
<dbReference type="FunCoup" id="A0A6I9RRK2">
    <property type="interactions" value="29"/>
</dbReference>
<dbReference type="InterPro" id="IPR038408">
    <property type="entry name" value="GNK2_sf"/>
</dbReference>
<dbReference type="AlphaFoldDB" id="A0A6I9RRK2"/>
<evidence type="ECO:0000256" key="16">
    <source>
        <dbReference type="SAM" id="Phobius"/>
    </source>
</evidence>
<evidence type="ECO:0000313" key="21">
    <source>
        <dbReference type="RefSeq" id="XP_010931290.1"/>
    </source>
</evidence>
<evidence type="ECO:0000256" key="12">
    <source>
        <dbReference type="ARBA" id="ARBA00023136"/>
    </source>
</evidence>
<gene>
    <name evidence="21" type="primary">LOC105052236</name>
</gene>
<reference evidence="21" key="1">
    <citation type="submission" date="2025-08" db="UniProtKB">
        <authorList>
            <consortium name="RefSeq"/>
        </authorList>
    </citation>
    <scope>IDENTIFICATION</scope>
</reference>
<dbReference type="Gene3D" id="3.30.200.20">
    <property type="entry name" value="Phosphorylase Kinase, domain 1"/>
    <property type="match status" value="1"/>
</dbReference>
<sequence length="655" mass="73121">MFSSLLSSSPLFLLSLLLFLAPPTAADLLYPDCGTTGNYTTNNTYDFNLRLLLSNLTTRTFLAGGYSNATIGQSPDQIFGLALCRGDVNTSSCRSCLNTASVDILRLCPNYKAAVIWYDLCRLRYANQDFLSMTDNNPQLFLKGVDGIPDGDLFDELVQKLVKAVTDWAAFNSTRKFATGEVNFTTAFPKIYGLAQCTWDLKGFQCQQCLQWFFGQIPSWFEGERGGTMLGVRCYLRYNVSKFYQEASILRLASQLVNATAPAAPHTPDREEGNKKSMTGFVLPIIMPLVIAFMLICTICICFWRRRKSKIKLPDESIPEEITSVKSLLIDLSILRVATANFSDVNELGQGGFGTVYQGILPDGRQIAVKRLTISSRQGLEEMKNELALLAKLQHRNLVRLLGVCLEEQEKLLVYEYVPNRSLDTFLFDPIKSKCLRWGRRYKIIEGIARALQYLHEDSQLKIVHRDLKASNILLGADMNPKISDFGLARLFGGDQTEGTTSKVVGTLGYISPEYAMRGHFSTKSDVYSFGVLVLEIVTGRNNSDPSEDLLSYTWDKWSEGRSLEILDPALGHHCQGSEVLKCIQIGLLCVQDNPSDRPNMSTVVLMLNSNTVSHKAPSKPALCTRKSRGAYDHNLSRPIPMSPNEMSITELEPR</sequence>
<dbReference type="GO" id="GO:0004674">
    <property type="term" value="F:protein serine/threonine kinase activity"/>
    <property type="evidence" value="ECO:0007669"/>
    <property type="project" value="UniProtKB-KW"/>
</dbReference>
<dbReference type="CDD" id="cd23509">
    <property type="entry name" value="Gnk2-like"/>
    <property type="match status" value="2"/>
</dbReference>
<evidence type="ECO:0000259" key="18">
    <source>
        <dbReference type="PROSITE" id="PS50011"/>
    </source>
</evidence>
<dbReference type="GeneID" id="105052236"/>
<dbReference type="Pfam" id="PF01657">
    <property type="entry name" value="Stress-antifung"/>
    <property type="match status" value="2"/>
</dbReference>
<evidence type="ECO:0000256" key="3">
    <source>
        <dbReference type="ARBA" id="ARBA00022553"/>
    </source>
</evidence>
<evidence type="ECO:0000256" key="14">
    <source>
        <dbReference type="PROSITE-ProRule" id="PRU10141"/>
    </source>
</evidence>
<keyword evidence="11 16" id="KW-1133">Transmembrane helix</keyword>
<feature type="transmembrane region" description="Helical" evidence="16">
    <location>
        <begin position="281"/>
        <end position="304"/>
    </location>
</feature>
<evidence type="ECO:0000256" key="17">
    <source>
        <dbReference type="SAM" id="SignalP"/>
    </source>
</evidence>
<dbReference type="PANTHER" id="PTHR27002">
    <property type="entry name" value="RECEPTOR-LIKE SERINE/THREONINE-PROTEIN KINASE SD1-8"/>
    <property type="match status" value="1"/>
</dbReference>
<dbReference type="KEGG" id="egu:105052236"/>
<dbReference type="Pfam" id="PF07714">
    <property type="entry name" value="PK_Tyr_Ser-Thr"/>
    <property type="match status" value="1"/>
</dbReference>
<dbReference type="RefSeq" id="XP_010931290.1">
    <property type="nucleotide sequence ID" value="XM_010932988.3"/>
</dbReference>
<evidence type="ECO:0000259" key="19">
    <source>
        <dbReference type="PROSITE" id="PS51473"/>
    </source>
</evidence>
<name>A0A6I9RRK2_ELAGV</name>
<protein>
    <submittedName>
        <fullName evidence="21">Cysteine-rich receptor-like protein kinase 6 isoform X1</fullName>
    </submittedName>
</protein>
<accession>A0A6I9RRK2</accession>
<keyword evidence="8 14" id="KW-0547">Nucleotide-binding</keyword>
<keyword evidence="9" id="KW-0418">Kinase</keyword>
<evidence type="ECO:0000256" key="5">
    <source>
        <dbReference type="ARBA" id="ARBA00022692"/>
    </source>
</evidence>
<dbReference type="PANTHER" id="PTHR27002:SF1040">
    <property type="entry name" value="OS07G0538400 PROTEIN"/>
    <property type="match status" value="1"/>
</dbReference>
<keyword evidence="3" id="KW-0597">Phosphoprotein</keyword>
<evidence type="ECO:0000256" key="6">
    <source>
        <dbReference type="ARBA" id="ARBA00022729"/>
    </source>
</evidence>
<keyword evidence="20" id="KW-1185">Reference proteome</keyword>
<evidence type="ECO:0000256" key="13">
    <source>
        <dbReference type="ARBA" id="ARBA00023180"/>
    </source>
</evidence>
<comment type="subcellular location">
    <subcellularLocation>
        <location evidence="1">Membrane</location>
        <topology evidence="1">Single-pass membrane protein</topology>
    </subcellularLocation>
</comment>
<keyword evidence="5 16" id="KW-0812">Transmembrane</keyword>
<evidence type="ECO:0000256" key="15">
    <source>
        <dbReference type="SAM" id="MobiDB-lite"/>
    </source>
</evidence>
<dbReference type="InterPro" id="IPR000719">
    <property type="entry name" value="Prot_kinase_dom"/>
</dbReference>
<evidence type="ECO:0000313" key="20">
    <source>
        <dbReference type="Proteomes" id="UP000504607"/>
    </source>
</evidence>
<dbReference type="GO" id="GO:0005886">
    <property type="term" value="C:plasma membrane"/>
    <property type="evidence" value="ECO:0007669"/>
    <property type="project" value="TreeGrafter"/>
</dbReference>
<feature type="domain" description="Protein kinase" evidence="18">
    <location>
        <begin position="342"/>
        <end position="613"/>
    </location>
</feature>
<dbReference type="Gene3D" id="3.30.430.20">
    <property type="entry name" value="Gnk2 domain, C-X8-C-X2-C motif"/>
    <property type="match status" value="2"/>
</dbReference>
<feature type="region of interest" description="Disordered" evidence="15">
    <location>
        <begin position="632"/>
        <end position="655"/>
    </location>
</feature>
<keyword evidence="7" id="KW-0677">Repeat</keyword>
<dbReference type="PROSITE" id="PS50011">
    <property type="entry name" value="PROTEIN_KINASE_DOM"/>
    <property type="match status" value="1"/>
</dbReference>
<feature type="signal peptide" evidence="17">
    <location>
        <begin position="1"/>
        <end position="26"/>
    </location>
</feature>
<evidence type="ECO:0000256" key="2">
    <source>
        <dbReference type="ARBA" id="ARBA00022527"/>
    </source>
</evidence>
<evidence type="ECO:0000256" key="7">
    <source>
        <dbReference type="ARBA" id="ARBA00022737"/>
    </source>
</evidence>
<dbReference type="GO" id="GO:0006979">
    <property type="term" value="P:response to oxidative stress"/>
    <property type="evidence" value="ECO:0007669"/>
    <property type="project" value="UniProtKB-ARBA"/>
</dbReference>
<keyword evidence="10 14" id="KW-0067">ATP-binding</keyword>
<keyword evidence="4" id="KW-0808">Transferase</keyword>
<dbReference type="GO" id="GO:0005524">
    <property type="term" value="F:ATP binding"/>
    <property type="evidence" value="ECO:0007669"/>
    <property type="project" value="UniProtKB-UniRule"/>
</dbReference>
<dbReference type="InterPro" id="IPR011009">
    <property type="entry name" value="Kinase-like_dom_sf"/>
</dbReference>
<evidence type="ECO:0000256" key="8">
    <source>
        <dbReference type="ARBA" id="ARBA00022741"/>
    </source>
</evidence>
<dbReference type="OrthoDB" id="4062651at2759"/>
<dbReference type="SUPFAM" id="SSF56112">
    <property type="entry name" value="Protein kinase-like (PK-like)"/>
    <property type="match status" value="1"/>
</dbReference>
<dbReference type="InParanoid" id="A0A6I9RRK2"/>
<evidence type="ECO:0000256" key="10">
    <source>
        <dbReference type="ARBA" id="ARBA00022840"/>
    </source>
</evidence>
<dbReference type="PROSITE" id="PS00108">
    <property type="entry name" value="PROTEIN_KINASE_ST"/>
    <property type="match status" value="1"/>
</dbReference>
<dbReference type="InterPro" id="IPR001245">
    <property type="entry name" value="Ser-Thr/Tyr_kinase_cat_dom"/>
</dbReference>
<keyword evidence="2" id="KW-0723">Serine/threonine-protein kinase</keyword>
<feature type="binding site" evidence="14">
    <location>
        <position position="370"/>
    </location>
    <ligand>
        <name>ATP</name>
        <dbReference type="ChEBI" id="CHEBI:30616"/>
    </ligand>
</feature>
<dbReference type="FunFam" id="3.30.430.20:FF:000003">
    <property type="entry name" value="Cysteine-rich RLK (RECEPTOR-like protein kinase) 10"/>
    <property type="match status" value="1"/>
</dbReference>
<evidence type="ECO:0000256" key="9">
    <source>
        <dbReference type="ARBA" id="ARBA00022777"/>
    </source>
</evidence>
<proteinExistence type="predicted"/>
<keyword evidence="12 16" id="KW-0472">Membrane</keyword>
<keyword evidence="13" id="KW-0325">Glycoprotein</keyword>
<dbReference type="PROSITE" id="PS00107">
    <property type="entry name" value="PROTEIN_KINASE_ATP"/>
    <property type="match status" value="1"/>
</dbReference>
<feature type="chain" id="PRO_5026957630" evidence="17">
    <location>
        <begin position="27"/>
        <end position="655"/>
    </location>
</feature>
<dbReference type="FunFam" id="3.30.200.20:FF:000142">
    <property type="entry name" value="Cysteine-rich receptor-like protein kinase 10"/>
    <property type="match status" value="1"/>
</dbReference>
<evidence type="ECO:0000256" key="1">
    <source>
        <dbReference type="ARBA" id="ARBA00004167"/>
    </source>
</evidence>
<dbReference type="InterPro" id="IPR008271">
    <property type="entry name" value="Ser/Thr_kinase_AS"/>
</dbReference>
<dbReference type="Gene3D" id="1.10.510.10">
    <property type="entry name" value="Transferase(Phosphotransferase) domain 1"/>
    <property type="match status" value="1"/>
</dbReference>
<dbReference type="SMART" id="SM00220">
    <property type="entry name" value="S_TKc"/>
    <property type="match status" value="1"/>
</dbReference>